<protein>
    <recommendedName>
        <fullName evidence="3">Methyltransferase</fullName>
    </recommendedName>
</protein>
<reference evidence="1 2" key="1">
    <citation type="submission" date="2017-10" db="EMBL/GenBank/DDBJ databases">
        <title>Genomics of the genus Arcobacter.</title>
        <authorList>
            <person name="Perez-Cataluna A."/>
            <person name="Figueras M.J."/>
        </authorList>
    </citation>
    <scope>NUCLEOTIDE SEQUENCE [LARGE SCALE GENOMIC DNA]</scope>
    <source>
        <strain evidence="1 2">F26</strain>
    </source>
</reference>
<dbReference type="Pfam" id="PF13578">
    <property type="entry name" value="Methyltransf_24"/>
    <property type="match status" value="1"/>
</dbReference>
<dbReference type="EMBL" id="PDJZ01000005">
    <property type="protein sequence ID" value="RXJ84394.1"/>
    <property type="molecule type" value="Genomic_DNA"/>
</dbReference>
<dbReference type="RefSeq" id="WP_128986350.1">
    <property type="nucleotide sequence ID" value="NZ_PDJZ01000005.1"/>
</dbReference>
<dbReference type="CDD" id="cd02440">
    <property type="entry name" value="AdoMet_MTases"/>
    <property type="match status" value="1"/>
</dbReference>
<evidence type="ECO:0000313" key="2">
    <source>
        <dbReference type="Proteomes" id="UP000290870"/>
    </source>
</evidence>
<evidence type="ECO:0000313" key="1">
    <source>
        <dbReference type="EMBL" id="RXJ84394.1"/>
    </source>
</evidence>
<dbReference type="OrthoDB" id="5361758at2"/>
<accession>A0A4Q0ZDE6</accession>
<dbReference type="AlphaFoldDB" id="A0A4Q0ZDE6"/>
<comment type="caution">
    <text evidence="1">The sequence shown here is derived from an EMBL/GenBank/DDBJ whole genome shotgun (WGS) entry which is preliminary data.</text>
</comment>
<dbReference type="SUPFAM" id="SSF53335">
    <property type="entry name" value="S-adenosyl-L-methionine-dependent methyltransferases"/>
    <property type="match status" value="1"/>
</dbReference>
<sequence length="211" mass="24680">MTNEDIKNIVGDTPHMTLSQANEITKFIEKNNLLNILELGFAHGVSTTYMANKLKQMNKGGSITCIDLEHSKDRVPRIETLLNEIDELDRVKIYFEPTSYLWRLMKFLEEDSNPKFDLCYLDGAHSWFVDGFAFFLVDKLLKPGGWIIFDDMNWTYSNSPSNKNLEKVKIMPEDEKTTPQIKKVFDLLVKTHPNYHNFKETKQWGYAQKKY</sequence>
<gene>
    <name evidence="1" type="ORF">CRU90_05860</name>
</gene>
<name>A0A4Q0ZDE6_9BACT</name>
<dbReference type="InterPro" id="IPR029063">
    <property type="entry name" value="SAM-dependent_MTases_sf"/>
</dbReference>
<evidence type="ECO:0008006" key="3">
    <source>
        <dbReference type="Google" id="ProtNLM"/>
    </source>
</evidence>
<dbReference type="Gene3D" id="3.40.50.150">
    <property type="entry name" value="Vaccinia Virus protein VP39"/>
    <property type="match status" value="1"/>
</dbReference>
<dbReference type="Proteomes" id="UP000290870">
    <property type="component" value="Unassembled WGS sequence"/>
</dbReference>
<proteinExistence type="predicted"/>
<organism evidence="1 2">
    <name type="scientific">Arcobacter cloacae</name>
    <dbReference type="NCBI Taxonomy" id="1054034"/>
    <lineage>
        <taxon>Bacteria</taxon>
        <taxon>Pseudomonadati</taxon>
        <taxon>Campylobacterota</taxon>
        <taxon>Epsilonproteobacteria</taxon>
        <taxon>Campylobacterales</taxon>
        <taxon>Arcobacteraceae</taxon>
        <taxon>Arcobacter</taxon>
    </lineage>
</organism>